<gene>
    <name evidence="2" type="ORF">GOQ27_09755</name>
</gene>
<reference evidence="2" key="1">
    <citation type="submission" date="2019-12" db="EMBL/GenBank/DDBJ databases">
        <title>Clostridiaceae gen. nov. sp. nov., isolated from sediment in Xinjiang, China.</title>
        <authorList>
            <person name="Zhang R."/>
        </authorList>
    </citation>
    <scope>NUCLEOTIDE SEQUENCE</scope>
    <source>
        <strain evidence="2">D2Q-11</strain>
    </source>
</reference>
<feature type="transmembrane region" description="Helical" evidence="1">
    <location>
        <begin position="34"/>
        <end position="55"/>
    </location>
</feature>
<feature type="transmembrane region" description="Helical" evidence="1">
    <location>
        <begin position="103"/>
        <end position="124"/>
    </location>
</feature>
<evidence type="ECO:0000313" key="3">
    <source>
        <dbReference type="Proteomes" id="UP000724672"/>
    </source>
</evidence>
<sequence>MDTKKLVRTALLLSLALIFQIGFREFAQPLVGPLVNMTLILATLISGPISGIFIGTMTPMIAFMVGIIRILPIIPIIITGNIVLVVVFYLIHNKMNFKGKDWSAIIISSFIKFGFLAMAVRMILPYFMPKIPSPIITAFSLPQLFTALIGGALALILYPLIKKQI</sequence>
<proteinExistence type="predicted"/>
<keyword evidence="1" id="KW-1133">Transmembrane helix</keyword>
<keyword evidence="1" id="KW-0472">Membrane</keyword>
<dbReference type="RefSeq" id="WP_203366675.1">
    <property type="nucleotide sequence ID" value="NZ_WSFT01000037.1"/>
</dbReference>
<keyword evidence="3" id="KW-1185">Reference proteome</keyword>
<dbReference type="AlphaFoldDB" id="A0A942Z956"/>
<comment type="caution">
    <text evidence="2">The sequence shown here is derived from an EMBL/GenBank/DDBJ whole genome shotgun (WGS) entry which is preliminary data.</text>
</comment>
<name>A0A942Z956_9FIRM</name>
<feature type="transmembrane region" description="Helical" evidence="1">
    <location>
        <begin position="136"/>
        <end position="161"/>
    </location>
</feature>
<dbReference type="Pfam" id="PF12822">
    <property type="entry name" value="ECF_trnsprt"/>
    <property type="match status" value="1"/>
</dbReference>
<protein>
    <submittedName>
        <fullName evidence="2">ECF transporter S component</fullName>
    </submittedName>
</protein>
<evidence type="ECO:0000313" key="2">
    <source>
        <dbReference type="EMBL" id="MBS4538749.1"/>
    </source>
</evidence>
<dbReference type="GO" id="GO:0022857">
    <property type="term" value="F:transmembrane transporter activity"/>
    <property type="evidence" value="ECO:0007669"/>
    <property type="project" value="InterPro"/>
</dbReference>
<accession>A0A942Z956</accession>
<keyword evidence="1" id="KW-0812">Transmembrane</keyword>
<dbReference type="Proteomes" id="UP000724672">
    <property type="component" value="Unassembled WGS sequence"/>
</dbReference>
<organism evidence="2 3">
    <name type="scientific">Anaeromonas frigoriresistens</name>
    <dbReference type="NCBI Taxonomy" id="2683708"/>
    <lineage>
        <taxon>Bacteria</taxon>
        <taxon>Bacillati</taxon>
        <taxon>Bacillota</taxon>
        <taxon>Tissierellia</taxon>
        <taxon>Tissierellales</taxon>
        <taxon>Thermohalobacteraceae</taxon>
        <taxon>Anaeromonas</taxon>
    </lineage>
</organism>
<evidence type="ECO:0000256" key="1">
    <source>
        <dbReference type="SAM" id="Phobius"/>
    </source>
</evidence>
<dbReference type="Gene3D" id="1.10.1760.20">
    <property type="match status" value="1"/>
</dbReference>
<dbReference type="EMBL" id="WSFT01000037">
    <property type="protein sequence ID" value="MBS4538749.1"/>
    <property type="molecule type" value="Genomic_DNA"/>
</dbReference>
<dbReference type="InterPro" id="IPR024529">
    <property type="entry name" value="ECF_trnsprt_substrate-spec"/>
</dbReference>
<feature type="transmembrane region" description="Helical" evidence="1">
    <location>
        <begin position="67"/>
        <end position="91"/>
    </location>
</feature>